<dbReference type="Pfam" id="PF07714">
    <property type="entry name" value="PK_Tyr_Ser-Thr"/>
    <property type="match status" value="1"/>
</dbReference>
<dbReference type="GO" id="GO:0004672">
    <property type="term" value="F:protein kinase activity"/>
    <property type="evidence" value="ECO:0007669"/>
    <property type="project" value="InterPro"/>
</dbReference>
<evidence type="ECO:0000313" key="2">
    <source>
        <dbReference type="EMBL" id="KAJ9595887.1"/>
    </source>
</evidence>
<evidence type="ECO:0000313" key="3">
    <source>
        <dbReference type="Proteomes" id="UP001233999"/>
    </source>
</evidence>
<reference evidence="2" key="2">
    <citation type="submission" date="2023-05" db="EMBL/GenBank/DDBJ databases">
        <authorList>
            <person name="Fouks B."/>
        </authorList>
    </citation>
    <scope>NUCLEOTIDE SEQUENCE</scope>
    <source>
        <strain evidence="2">Stay&amp;Tobe</strain>
        <tissue evidence="2">Testes</tissue>
    </source>
</reference>
<feature type="non-terminal residue" evidence="2">
    <location>
        <position position="1"/>
    </location>
</feature>
<comment type="caution">
    <text evidence="2">The sequence shown here is derived from an EMBL/GenBank/DDBJ whole genome shotgun (WGS) entry which is preliminary data.</text>
</comment>
<dbReference type="Gene3D" id="1.10.510.10">
    <property type="entry name" value="Transferase(Phosphotransferase) domain 1"/>
    <property type="match status" value="1"/>
</dbReference>
<dbReference type="InterPro" id="IPR001245">
    <property type="entry name" value="Ser-Thr/Tyr_kinase_cat_dom"/>
</dbReference>
<dbReference type="AlphaFoldDB" id="A0AAD8ENB6"/>
<organism evidence="2 3">
    <name type="scientific">Diploptera punctata</name>
    <name type="common">Pacific beetle cockroach</name>
    <dbReference type="NCBI Taxonomy" id="6984"/>
    <lineage>
        <taxon>Eukaryota</taxon>
        <taxon>Metazoa</taxon>
        <taxon>Ecdysozoa</taxon>
        <taxon>Arthropoda</taxon>
        <taxon>Hexapoda</taxon>
        <taxon>Insecta</taxon>
        <taxon>Pterygota</taxon>
        <taxon>Neoptera</taxon>
        <taxon>Polyneoptera</taxon>
        <taxon>Dictyoptera</taxon>
        <taxon>Blattodea</taxon>
        <taxon>Blaberoidea</taxon>
        <taxon>Blaberidae</taxon>
        <taxon>Diplopterinae</taxon>
        <taxon>Diploptera</taxon>
    </lineage>
</organism>
<gene>
    <name evidence="2" type="ORF">L9F63_012906</name>
</gene>
<evidence type="ECO:0000259" key="1">
    <source>
        <dbReference type="Pfam" id="PF07714"/>
    </source>
</evidence>
<proteinExistence type="predicted"/>
<dbReference type="EMBL" id="JASPKZ010002305">
    <property type="protein sequence ID" value="KAJ9595887.1"/>
    <property type="molecule type" value="Genomic_DNA"/>
</dbReference>
<name>A0AAD8ENB6_DIPPU</name>
<reference evidence="2" key="1">
    <citation type="journal article" date="2023" name="IScience">
        <title>Live-bearing cockroach genome reveals convergent evolutionary mechanisms linked to viviparity in insects and beyond.</title>
        <authorList>
            <person name="Fouks B."/>
            <person name="Harrison M.C."/>
            <person name="Mikhailova A.A."/>
            <person name="Marchal E."/>
            <person name="English S."/>
            <person name="Carruthers M."/>
            <person name="Jennings E.C."/>
            <person name="Chiamaka E.L."/>
            <person name="Frigard R.A."/>
            <person name="Pippel M."/>
            <person name="Attardo G.M."/>
            <person name="Benoit J.B."/>
            <person name="Bornberg-Bauer E."/>
            <person name="Tobe S.S."/>
        </authorList>
    </citation>
    <scope>NUCLEOTIDE SEQUENCE</scope>
    <source>
        <strain evidence="2">Stay&amp;Tobe</strain>
    </source>
</reference>
<keyword evidence="3" id="KW-1185">Reference proteome</keyword>
<sequence length="56" mass="6453">IVENVKNGQKPSFRPTVDELTCEDEVVNLMRKCWAEEAADRPDFHALKAAIRKLNR</sequence>
<accession>A0AAD8ENB6</accession>
<feature type="domain" description="Serine-threonine/tyrosine-protein kinase catalytic" evidence="1">
    <location>
        <begin position="20"/>
        <end position="49"/>
    </location>
</feature>
<protein>
    <recommendedName>
        <fullName evidence="1">Serine-threonine/tyrosine-protein kinase catalytic domain-containing protein</fullName>
    </recommendedName>
</protein>
<dbReference type="Proteomes" id="UP001233999">
    <property type="component" value="Unassembled WGS sequence"/>
</dbReference>